<name>A0AA47M8X7_MERPO</name>
<comment type="caution">
    <text evidence="2">The sequence shown here is derived from an EMBL/GenBank/DDBJ whole genome shotgun (WGS) entry which is preliminary data.</text>
</comment>
<dbReference type="InterPro" id="IPR004020">
    <property type="entry name" value="DAPIN"/>
</dbReference>
<proteinExistence type="predicted"/>
<protein>
    <recommendedName>
        <fullName evidence="1">Pyrin domain-containing protein</fullName>
    </recommendedName>
</protein>
<dbReference type="InterPro" id="IPR011029">
    <property type="entry name" value="DEATH-like_dom_sf"/>
</dbReference>
<dbReference type="AlphaFoldDB" id="A0AA47M8X7"/>
<organism evidence="2 3">
    <name type="scientific">Merluccius polli</name>
    <name type="common">Benguela hake</name>
    <name type="synonym">Merluccius cadenati</name>
    <dbReference type="NCBI Taxonomy" id="89951"/>
    <lineage>
        <taxon>Eukaryota</taxon>
        <taxon>Metazoa</taxon>
        <taxon>Chordata</taxon>
        <taxon>Craniata</taxon>
        <taxon>Vertebrata</taxon>
        <taxon>Euteleostomi</taxon>
        <taxon>Actinopterygii</taxon>
        <taxon>Neopterygii</taxon>
        <taxon>Teleostei</taxon>
        <taxon>Neoteleostei</taxon>
        <taxon>Acanthomorphata</taxon>
        <taxon>Zeiogadaria</taxon>
        <taxon>Gadariae</taxon>
        <taxon>Gadiformes</taxon>
        <taxon>Gadoidei</taxon>
        <taxon>Merlucciidae</taxon>
        <taxon>Merluccius</taxon>
    </lineage>
</organism>
<sequence length="134" mass="14912">MASQVELLLRTVEDLGDKELKKFHWLLHHADLLHGFPAIPKRCLEGADREGTVDVMIHTYGHRAVLITGNVLEKMNRNDLAQCLLNTDSGQHSARACRVPELDGVQVQQQPLAHRAGPEELGLVQPLTMQPAEL</sequence>
<evidence type="ECO:0000313" key="3">
    <source>
        <dbReference type="Proteomes" id="UP001174136"/>
    </source>
</evidence>
<dbReference type="Proteomes" id="UP001174136">
    <property type="component" value="Unassembled WGS sequence"/>
</dbReference>
<dbReference type="Pfam" id="PF02758">
    <property type="entry name" value="PYRIN"/>
    <property type="match status" value="1"/>
</dbReference>
<dbReference type="Gene3D" id="1.10.533.10">
    <property type="entry name" value="Death Domain, Fas"/>
    <property type="match status" value="1"/>
</dbReference>
<reference evidence="2" key="1">
    <citation type="journal article" date="2023" name="Front. Mar. Sci.">
        <title>A new Merluccius polli reference genome to investigate the effects of global change in West African waters.</title>
        <authorList>
            <person name="Mateo J.L."/>
            <person name="Blanco-Fernandez C."/>
            <person name="Garcia-Vazquez E."/>
            <person name="Machado-Schiaffino G."/>
        </authorList>
    </citation>
    <scope>NUCLEOTIDE SEQUENCE</scope>
    <source>
        <strain evidence="2">C29</strain>
        <tissue evidence="2">Fin</tissue>
    </source>
</reference>
<evidence type="ECO:0000259" key="1">
    <source>
        <dbReference type="SMART" id="SM01289"/>
    </source>
</evidence>
<accession>A0AA47M8X7</accession>
<keyword evidence="3" id="KW-1185">Reference proteome</keyword>
<gene>
    <name evidence="2" type="ORF">N1851_028354</name>
</gene>
<dbReference type="SUPFAM" id="SSF47986">
    <property type="entry name" value="DEATH domain"/>
    <property type="match status" value="1"/>
</dbReference>
<dbReference type="EMBL" id="JAOPHQ010005407">
    <property type="protein sequence ID" value="KAK0135790.1"/>
    <property type="molecule type" value="Genomic_DNA"/>
</dbReference>
<evidence type="ECO:0000313" key="2">
    <source>
        <dbReference type="EMBL" id="KAK0135790.1"/>
    </source>
</evidence>
<dbReference type="SMART" id="SM01289">
    <property type="entry name" value="PYRIN"/>
    <property type="match status" value="1"/>
</dbReference>
<feature type="domain" description="Pyrin" evidence="1">
    <location>
        <begin position="4"/>
        <end position="86"/>
    </location>
</feature>